<organism evidence="1 2">
    <name type="scientific">Arenibacter palladensis</name>
    <dbReference type="NCBI Taxonomy" id="237373"/>
    <lineage>
        <taxon>Bacteria</taxon>
        <taxon>Pseudomonadati</taxon>
        <taxon>Bacteroidota</taxon>
        <taxon>Flavobacteriia</taxon>
        <taxon>Flavobacteriales</taxon>
        <taxon>Flavobacteriaceae</taxon>
        <taxon>Arenibacter</taxon>
    </lineage>
</organism>
<dbReference type="GO" id="GO:0000287">
    <property type="term" value="F:magnesium ion binding"/>
    <property type="evidence" value="ECO:0007669"/>
    <property type="project" value="TreeGrafter"/>
</dbReference>
<sequence>MDLTQVKMVVSDMDGTLLNSKHEVSSKFFKLFQELKKRDITFVAASGRQYNSIVNKLDVIKDDIIVVAENGAFVKKQDQELLATPLNQNTIKSTIELLRNVEGIHPVLCGKNNAYINGNSDDFVNKLREYYSEFSILNDISSFDGEVLKIAIYHFESSEKHIYPLVNHLESELKVKVSGENWLDISHMNANKGYALQHIQEKFGISRQETMVFGDYNNDLEMLAMADFSFAMANAHPNVKQAAKYRADSNDNNGVEKILELMLSQT</sequence>
<accession>A0A1M5HB65</accession>
<dbReference type="NCBIfam" id="TIGR01484">
    <property type="entry name" value="HAD-SF-IIB"/>
    <property type="match status" value="1"/>
</dbReference>
<dbReference type="OrthoDB" id="9814970at2"/>
<dbReference type="PANTHER" id="PTHR10000">
    <property type="entry name" value="PHOSPHOSERINE PHOSPHATASE"/>
    <property type="match status" value="1"/>
</dbReference>
<dbReference type="EMBL" id="FQUX01000013">
    <property type="protein sequence ID" value="SHG13215.1"/>
    <property type="molecule type" value="Genomic_DNA"/>
</dbReference>
<evidence type="ECO:0000313" key="2">
    <source>
        <dbReference type="Proteomes" id="UP000184406"/>
    </source>
</evidence>
<keyword evidence="2" id="KW-1185">Reference proteome</keyword>
<name>A0A1M5HB65_9FLAO</name>
<dbReference type="GO" id="GO:0016791">
    <property type="term" value="F:phosphatase activity"/>
    <property type="evidence" value="ECO:0007669"/>
    <property type="project" value="TreeGrafter"/>
</dbReference>
<dbReference type="Proteomes" id="UP000184406">
    <property type="component" value="Unassembled WGS sequence"/>
</dbReference>
<dbReference type="InterPro" id="IPR023214">
    <property type="entry name" value="HAD_sf"/>
</dbReference>
<dbReference type="CDD" id="cd07518">
    <property type="entry name" value="HAD_YbiV-Like"/>
    <property type="match status" value="1"/>
</dbReference>
<dbReference type="RefSeq" id="WP_072865636.1">
    <property type="nucleotide sequence ID" value="NZ_FQUX01000013.1"/>
</dbReference>
<protein>
    <submittedName>
        <fullName evidence="1">Uncharacterized protein</fullName>
    </submittedName>
</protein>
<dbReference type="AlphaFoldDB" id="A0A1M5HB65"/>
<dbReference type="Pfam" id="PF08282">
    <property type="entry name" value="Hydrolase_3"/>
    <property type="match status" value="1"/>
</dbReference>
<dbReference type="Gene3D" id="3.30.1240.10">
    <property type="match status" value="1"/>
</dbReference>
<reference evidence="2" key="1">
    <citation type="submission" date="2016-11" db="EMBL/GenBank/DDBJ databases">
        <authorList>
            <person name="Varghese N."/>
            <person name="Submissions S."/>
        </authorList>
    </citation>
    <scope>NUCLEOTIDE SEQUENCE [LARGE SCALE GENOMIC DNA]</scope>
    <source>
        <strain evidence="2">DSM 17539</strain>
    </source>
</reference>
<dbReference type="SFLD" id="SFLDG01140">
    <property type="entry name" value="C2.B:_Phosphomannomutase_and_P"/>
    <property type="match status" value="1"/>
</dbReference>
<dbReference type="Gene3D" id="3.40.50.1000">
    <property type="entry name" value="HAD superfamily/HAD-like"/>
    <property type="match status" value="1"/>
</dbReference>
<dbReference type="SFLD" id="SFLDS00003">
    <property type="entry name" value="Haloacid_Dehalogenase"/>
    <property type="match status" value="1"/>
</dbReference>
<dbReference type="InterPro" id="IPR006379">
    <property type="entry name" value="HAD-SF_hydro_IIB"/>
</dbReference>
<proteinExistence type="predicted"/>
<dbReference type="NCBIfam" id="TIGR00099">
    <property type="entry name" value="Cof-subfamily"/>
    <property type="match status" value="1"/>
</dbReference>
<dbReference type="GO" id="GO:0005829">
    <property type="term" value="C:cytosol"/>
    <property type="evidence" value="ECO:0007669"/>
    <property type="project" value="TreeGrafter"/>
</dbReference>
<dbReference type="InterPro" id="IPR036412">
    <property type="entry name" value="HAD-like_sf"/>
</dbReference>
<dbReference type="InterPro" id="IPR000150">
    <property type="entry name" value="Cof"/>
</dbReference>
<evidence type="ECO:0000313" key="1">
    <source>
        <dbReference type="EMBL" id="SHG13215.1"/>
    </source>
</evidence>
<gene>
    <name evidence="1" type="ORF">SAMN03080594_11371</name>
</gene>
<dbReference type="SFLD" id="SFLDG01144">
    <property type="entry name" value="C2.B.4:_PGP_Like"/>
    <property type="match status" value="1"/>
</dbReference>
<dbReference type="SUPFAM" id="SSF56784">
    <property type="entry name" value="HAD-like"/>
    <property type="match status" value="1"/>
</dbReference>
<dbReference type="PANTHER" id="PTHR10000:SF8">
    <property type="entry name" value="HAD SUPERFAMILY HYDROLASE-LIKE, TYPE 3"/>
    <property type="match status" value="1"/>
</dbReference>